<protein>
    <submittedName>
        <fullName evidence="3">Thioesterase</fullName>
    </submittedName>
</protein>
<comment type="caution">
    <text evidence="3">The sequence shown here is derived from an EMBL/GenBank/DDBJ whole genome shotgun (WGS) entry which is preliminary data.</text>
</comment>
<dbReference type="GO" id="GO:0047617">
    <property type="term" value="F:fatty acyl-CoA hydrolase activity"/>
    <property type="evidence" value="ECO:0007669"/>
    <property type="project" value="TreeGrafter"/>
</dbReference>
<dbReference type="Gene3D" id="3.10.129.10">
    <property type="entry name" value="Hotdog Thioesterase"/>
    <property type="match status" value="1"/>
</dbReference>
<evidence type="ECO:0000256" key="1">
    <source>
        <dbReference type="ARBA" id="ARBA00005953"/>
    </source>
</evidence>
<dbReference type="InterPro" id="IPR029069">
    <property type="entry name" value="HotDog_dom_sf"/>
</dbReference>
<sequence>MARIKIEMPDHFIFSTELPIRISDINYGGHLSNDRILSLVHEARVQFLKGYQYSELDVEGRGLIMTDSATIYKAEGFHGDRLQVDIAVSDFNKYGCDFFYLLSNKDTAVEIAHVKTGFVFFDYDERKVVRVPEGFKNRFVKQAE</sequence>
<proteinExistence type="inferred from homology"/>
<dbReference type="Proteomes" id="UP000253769">
    <property type="component" value="Unassembled WGS sequence"/>
</dbReference>
<evidence type="ECO:0000313" key="3">
    <source>
        <dbReference type="EMBL" id="RDE25026.1"/>
    </source>
</evidence>
<dbReference type="CDD" id="cd00586">
    <property type="entry name" value="4HBT"/>
    <property type="match status" value="1"/>
</dbReference>
<organism evidence="3 4">
    <name type="scientific">Motiliproteus coralliicola</name>
    <dbReference type="NCBI Taxonomy" id="2283196"/>
    <lineage>
        <taxon>Bacteria</taxon>
        <taxon>Pseudomonadati</taxon>
        <taxon>Pseudomonadota</taxon>
        <taxon>Gammaproteobacteria</taxon>
        <taxon>Oceanospirillales</taxon>
        <taxon>Oceanospirillaceae</taxon>
        <taxon>Motiliproteus</taxon>
    </lineage>
</organism>
<keyword evidence="4" id="KW-1185">Reference proteome</keyword>
<dbReference type="RefSeq" id="WP_114694621.1">
    <property type="nucleotide sequence ID" value="NZ_QQOH01000001.1"/>
</dbReference>
<evidence type="ECO:0000256" key="2">
    <source>
        <dbReference type="ARBA" id="ARBA00022801"/>
    </source>
</evidence>
<dbReference type="SUPFAM" id="SSF54637">
    <property type="entry name" value="Thioesterase/thiol ester dehydrase-isomerase"/>
    <property type="match status" value="1"/>
</dbReference>
<keyword evidence="2" id="KW-0378">Hydrolase</keyword>
<comment type="similarity">
    <text evidence="1">Belongs to the 4-hydroxybenzoyl-CoA thioesterase family.</text>
</comment>
<evidence type="ECO:0000313" key="4">
    <source>
        <dbReference type="Proteomes" id="UP000253769"/>
    </source>
</evidence>
<dbReference type="Pfam" id="PF13279">
    <property type="entry name" value="4HBT_2"/>
    <property type="match status" value="1"/>
</dbReference>
<gene>
    <name evidence="3" type="ORF">DV711_05525</name>
</gene>
<dbReference type="PANTHER" id="PTHR31793:SF27">
    <property type="entry name" value="NOVEL THIOESTERASE SUPERFAMILY DOMAIN AND SAPOSIN A-TYPE DOMAIN CONTAINING PROTEIN (0610012H03RIK)"/>
    <property type="match status" value="1"/>
</dbReference>
<name>A0A369WWW0_9GAMM</name>
<dbReference type="AlphaFoldDB" id="A0A369WWW0"/>
<reference evidence="3 4" key="1">
    <citation type="submission" date="2018-07" db="EMBL/GenBank/DDBJ databases">
        <title>Motiliproteus coralliicola sp. nov., a bacterium isolated from Coral.</title>
        <authorList>
            <person name="Wang G."/>
        </authorList>
    </citation>
    <scope>NUCLEOTIDE SEQUENCE [LARGE SCALE GENOMIC DNA]</scope>
    <source>
        <strain evidence="3 4">C34</strain>
    </source>
</reference>
<accession>A0A369WWW0</accession>
<dbReference type="EMBL" id="QQOH01000001">
    <property type="protein sequence ID" value="RDE25026.1"/>
    <property type="molecule type" value="Genomic_DNA"/>
</dbReference>
<dbReference type="OrthoDB" id="333038at2"/>
<dbReference type="InterPro" id="IPR050563">
    <property type="entry name" value="4-hydroxybenzoyl-CoA_TE"/>
</dbReference>
<dbReference type="PANTHER" id="PTHR31793">
    <property type="entry name" value="4-HYDROXYBENZOYL-COA THIOESTERASE FAMILY MEMBER"/>
    <property type="match status" value="1"/>
</dbReference>